<evidence type="ECO:0000313" key="2">
    <source>
        <dbReference type="Proteomes" id="UP000887577"/>
    </source>
</evidence>
<proteinExistence type="predicted"/>
<dbReference type="SMART" id="SM00088">
    <property type="entry name" value="PINT"/>
    <property type="match status" value="1"/>
</dbReference>
<name>A0A914YPR0_9BILA</name>
<dbReference type="WBParaSite" id="PSU_v2.g19343.t1">
    <property type="protein sequence ID" value="PSU_v2.g19343.t1"/>
    <property type="gene ID" value="PSU_v2.g19343"/>
</dbReference>
<accession>A0A914YPR0</accession>
<dbReference type="SUPFAM" id="SSF46785">
    <property type="entry name" value="Winged helix' DNA-binding domain"/>
    <property type="match status" value="1"/>
</dbReference>
<dbReference type="AlphaFoldDB" id="A0A914YPR0"/>
<dbReference type="PANTHER" id="PTHR10678">
    <property type="entry name" value="26S PROTEASOME NON-ATPASE REGULATORY SUBUNIT 11/COP9 SIGNALOSOME COMPLEX SUBUNIT 2"/>
    <property type="match status" value="1"/>
</dbReference>
<reference evidence="3" key="1">
    <citation type="submission" date="2022-11" db="UniProtKB">
        <authorList>
            <consortium name="WormBaseParasite"/>
        </authorList>
    </citation>
    <scope>IDENTIFICATION</scope>
</reference>
<dbReference type="InterPro" id="IPR036390">
    <property type="entry name" value="WH_DNA-bd_sf"/>
</dbReference>
<dbReference type="InterPro" id="IPR040780">
    <property type="entry name" value="Rpn6_C_helix"/>
</dbReference>
<dbReference type="PROSITE" id="PS50250">
    <property type="entry name" value="PCI"/>
    <property type="match status" value="1"/>
</dbReference>
<protein>
    <submittedName>
        <fullName evidence="3">PCI domain-containing protein</fullName>
    </submittedName>
</protein>
<evidence type="ECO:0000259" key="1">
    <source>
        <dbReference type="PROSITE" id="PS50250"/>
    </source>
</evidence>
<sequence length="169" mass="19129">MLLSQIMLGNYDEIKGVLMNKNALKYSSPHLDAMIAISEAAKKRSMSQFNVAFEKYKEELQCDAVVRKHVKTLSSKMLEKDLCRLVESYSQVDISHIAKMIGMDNEKVEKKLSQMILDKKLSGCLHQGEGVLVVFELPPPDHTYELGVKTIPAMSEVLDALYVRARNIR</sequence>
<dbReference type="Proteomes" id="UP000887577">
    <property type="component" value="Unplaced"/>
</dbReference>
<evidence type="ECO:0000313" key="3">
    <source>
        <dbReference type="WBParaSite" id="PSU_v2.g19343.t1"/>
    </source>
</evidence>
<keyword evidence="2" id="KW-1185">Reference proteome</keyword>
<dbReference type="InterPro" id="IPR000717">
    <property type="entry name" value="PCI_dom"/>
</dbReference>
<dbReference type="Pfam" id="PF01399">
    <property type="entry name" value="PCI"/>
    <property type="match status" value="1"/>
</dbReference>
<organism evidence="2 3">
    <name type="scientific">Panagrolaimus superbus</name>
    <dbReference type="NCBI Taxonomy" id="310955"/>
    <lineage>
        <taxon>Eukaryota</taxon>
        <taxon>Metazoa</taxon>
        <taxon>Ecdysozoa</taxon>
        <taxon>Nematoda</taxon>
        <taxon>Chromadorea</taxon>
        <taxon>Rhabditida</taxon>
        <taxon>Tylenchina</taxon>
        <taxon>Panagrolaimomorpha</taxon>
        <taxon>Panagrolaimoidea</taxon>
        <taxon>Panagrolaimidae</taxon>
        <taxon>Panagrolaimus</taxon>
    </lineage>
</organism>
<dbReference type="InterPro" id="IPR050871">
    <property type="entry name" value="26S_Proteasome/COP9_Components"/>
</dbReference>
<dbReference type="Pfam" id="PF18503">
    <property type="entry name" value="RPN6_C_helix"/>
    <property type="match status" value="1"/>
</dbReference>
<feature type="domain" description="PCI" evidence="1">
    <location>
        <begin position="1"/>
        <end position="139"/>
    </location>
</feature>
<dbReference type="Gene3D" id="1.25.40.570">
    <property type="match status" value="1"/>
</dbReference>